<sequence>MTSLPATPRRRAALAAALAAAVLGACTSPRRAPPDSAPDPAAAPASAPAAAGLPRYRCDQGIVFTVRHGEDSVTIDAGPRGRHTLLRDAGGVTPQHTVYSNDVWKAEFGLGTAGTEAILRAAEPPLVARCVRE</sequence>
<keyword evidence="4" id="KW-1185">Reference proteome</keyword>
<reference evidence="3 4" key="1">
    <citation type="journal article" date="2020" name="Nature">
        <title>Bacterial chemolithoautotrophy via manganese oxidation.</title>
        <authorList>
            <person name="Yu H."/>
            <person name="Leadbetter J.R."/>
        </authorList>
    </citation>
    <scope>NUCLEOTIDE SEQUENCE [LARGE SCALE GENOMIC DNA]</scope>
    <source>
        <strain evidence="3 4">RBP-1</strain>
    </source>
</reference>
<evidence type="ECO:0000256" key="1">
    <source>
        <dbReference type="SAM" id="MobiDB-lite"/>
    </source>
</evidence>
<dbReference type="Proteomes" id="UP000521868">
    <property type="component" value="Unassembled WGS sequence"/>
</dbReference>
<evidence type="ECO:0008006" key="5">
    <source>
        <dbReference type="Google" id="ProtNLM"/>
    </source>
</evidence>
<organism evidence="3 4">
    <name type="scientific">Ramlibacter lithotrophicus</name>
    <dbReference type="NCBI Taxonomy" id="2606681"/>
    <lineage>
        <taxon>Bacteria</taxon>
        <taxon>Pseudomonadati</taxon>
        <taxon>Pseudomonadota</taxon>
        <taxon>Betaproteobacteria</taxon>
        <taxon>Burkholderiales</taxon>
        <taxon>Comamonadaceae</taxon>
        <taxon>Ramlibacter</taxon>
    </lineage>
</organism>
<comment type="caution">
    <text evidence="3">The sequence shown here is derived from an EMBL/GenBank/DDBJ whole genome shotgun (WGS) entry which is preliminary data.</text>
</comment>
<evidence type="ECO:0000313" key="4">
    <source>
        <dbReference type="Proteomes" id="UP000521868"/>
    </source>
</evidence>
<dbReference type="AlphaFoldDB" id="A0A7X6DKV7"/>
<name>A0A7X6DKV7_9BURK</name>
<feature type="compositionally biased region" description="Low complexity" evidence="1">
    <location>
        <begin position="38"/>
        <end position="50"/>
    </location>
</feature>
<evidence type="ECO:0000256" key="2">
    <source>
        <dbReference type="SAM" id="SignalP"/>
    </source>
</evidence>
<dbReference type="InterPro" id="IPR006311">
    <property type="entry name" value="TAT_signal"/>
</dbReference>
<keyword evidence="2" id="KW-0732">Signal</keyword>
<gene>
    <name evidence="3" type="ORF">RAMLITH_24790</name>
</gene>
<protein>
    <recommendedName>
        <fullName evidence="5">C-type lysozyme inhibitor domain-containing protein</fullName>
    </recommendedName>
</protein>
<proteinExistence type="predicted"/>
<accession>A0A7X6DKV7</accession>
<feature type="region of interest" description="Disordered" evidence="1">
    <location>
        <begin position="27"/>
        <end position="50"/>
    </location>
</feature>
<dbReference type="RefSeq" id="WP_168110172.1">
    <property type="nucleotide sequence ID" value="NZ_VTOX01000014.1"/>
</dbReference>
<feature type="chain" id="PRO_5030905507" description="C-type lysozyme inhibitor domain-containing protein" evidence="2">
    <location>
        <begin position="33"/>
        <end position="133"/>
    </location>
</feature>
<evidence type="ECO:0000313" key="3">
    <source>
        <dbReference type="EMBL" id="NKE69035.1"/>
    </source>
</evidence>
<feature type="signal peptide" evidence="2">
    <location>
        <begin position="1"/>
        <end position="32"/>
    </location>
</feature>
<dbReference type="EMBL" id="VTOX01000014">
    <property type="protein sequence ID" value="NKE69035.1"/>
    <property type="molecule type" value="Genomic_DNA"/>
</dbReference>
<dbReference type="PROSITE" id="PS51318">
    <property type="entry name" value="TAT"/>
    <property type="match status" value="1"/>
</dbReference>